<evidence type="ECO:0000256" key="4">
    <source>
        <dbReference type="ARBA" id="ARBA00023242"/>
    </source>
</evidence>
<evidence type="ECO:0000256" key="1">
    <source>
        <dbReference type="ARBA" id="ARBA00004123"/>
    </source>
</evidence>
<dbReference type="Proteomes" id="UP000075840">
    <property type="component" value="Unassembled WGS sequence"/>
</dbReference>
<dbReference type="Pfam" id="PF09739">
    <property type="entry name" value="MCM_bind"/>
    <property type="match status" value="1"/>
</dbReference>
<keyword evidence="4" id="KW-0539">Nucleus</keyword>
<evidence type="ECO:0000256" key="3">
    <source>
        <dbReference type="ARBA" id="ARBA00015405"/>
    </source>
</evidence>
<accession>A0A182HVL3</accession>
<dbReference type="VEuPathDB" id="VectorBase:AARA005333"/>
<dbReference type="PANTHER" id="PTHR13489">
    <property type="entry name" value="MINI-CHROMOSOME MAINTENANCE COMPLEX-BINDING PROTEIN"/>
    <property type="match status" value="1"/>
</dbReference>
<proteinExistence type="inferred from homology"/>
<dbReference type="AlphaFoldDB" id="A0A182HVL3"/>
<dbReference type="EnsemblMetazoa" id="AARA005333-RA">
    <property type="protein sequence ID" value="AARA005333-PA"/>
    <property type="gene ID" value="AARA005333"/>
</dbReference>
<keyword evidence="6" id="KW-1185">Reference proteome</keyword>
<dbReference type="VEuPathDB" id="VectorBase:AARA21_011239"/>
<organism evidence="5 6">
    <name type="scientific">Anopheles arabiensis</name>
    <name type="common">Mosquito</name>
    <dbReference type="NCBI Taxonomy" id="7173"/>
    <lineage>
        <taxon>Eukaryota</taxon>
        <taxon>Metazoa</taxon>
        <taxon>Ecdysozoa</taxon>
        <taxon>Arthropoda</taxon>
        <taxon>Hexapoda</taxon>
        <taxon>Insecta</taxon>
        <taxon>Pterygota</taxon>
        <taxon>Neoptera</taxon>
        <taxon>Endopterygota</taxon>
        <taxon>Diptera</taxon>
        <taxon>Nematocera</taxon>
        <taxon>Culicoidea</taxon>
        <taxon>Culicidae</taxon>
        <taxon>Anophelinae</taxon>
        <taxon>Anopheles</taxon>
    </lineage>
</organism>
<dbReference type="GO" id="GO:0003682">
    <property type="term" value="F:chromatin binding"/>
    <property type="evidence" value="ECO:0007669"/>
    <property type="project" value="TreeGrafter"/>
</dbReference>
<reference evidence="5" key="1">
    <citation type="submission" date="2022-08" db="UniProtKB">
        <authorList>
            <consortium name="EnsemblMetazoa"/>
        </authorList>
    </citation>
    <scope>IDENTIFICATION</scope>
    <source>
        <strain evidence="5">Dongola</strain>
    </source>
</reference>
<name>A0A182HVL3_ANOAR</name>
<dbReference type="EMBL" id="APCN01005800">
    <property type="status" value="NOT_ANNOTATED_CDS"/>
    <property type="molecule type" value="Genomic_DNA"/>
</dbReference>
<dbReference type="GO" id="GO:0005634">
    <property type="term" value="C:nucleus"/>
    <property type="evidence" value="ECO:0007669"/>
    <property type="project" value="UniProtKB-SubCell"/>
</dbReference>
<sequence>MLGEAEQQLPRLTDQHRHRSFLRVDPALDGTGDNTGMEEFECNFTKHETTHPTAMSVRKLPPLESTMLPRMRPTTYKDLRNLLTQCLFGDGVASDYLICHLVLSVYKRDYGESEVLSGYTRSLYGLFEVLLPASHFLPITHENMNTIPFAPR</sequence>
<evidence type="ECO:0000256" key="2">
    <source>
        <dbReference type="ARBA" id="ARBA00007925"/>
    </source>
</evidence>
<comment type="subcellular location">
    <subcellularLocation>
        <location evidence="1">Nucleus</location>
    </subcellularLocation>
</comment>
<evidence type="ECO:0000313" key="5">
    <source>
        <dbReference type="EnsemblMetazoa" id="AARA005333-PA"/>
    </source>
</evidence>
<evidence type="ECO:0000313" key="6">
    <source>
        <dbReference type="Proteomes" id="UP000075840"/>
    </source>
</evidence>
<comment type="similarity">
    <text evidence="2">Belongs to the MCMBP family.</text>
</comment>
<protein>
    <recommendedName>
        <fullName evidence="3">Mini-chromosome maintenance complex-binding protein</fullName>
    </recommendedName>
</protein>
<dbReference type="InterPro" id="IPR019140">
    <property type="entry name" value="MCM_complex-bd"/>
</dbReference>
<dbReference type="GO" id="GO:0006261">
    <property type="term" value="P:DNA-templated DNA replication"/>
    <property type="evidence" value="ECO:0007669"/>
    <property type="project" value="TreeGrafter"/>
</dbReference>
<dbReference type="PANTHER" id="PTHR13489:SF0">
    <property type="entry name" value="MINI-CHROMOSOME MAINTENANCE COMPLEX-BINDING PROTEIN"/>
    <property type="match status" value="1"/>
</dbReference>